<reference evidence="2" key="1">
    <citation type="submission" date="2022-08" db="EMBL/GenBank/DDBJ databases">
        <title>Chryseobacterium antibioticum,isolated from the rhizosphere soil of Pyrola in Tibet.</title>
        <authorList>
            <person name="Kan Y."/>
        </authorList>
    </citation>
    <scope>NUCLEOTIDE SEQUENCE</scope>
    <source>
        <strain evidence="2">Pc2-12</strain>
    </source>
</reference>
<comment type="caution">
    <text evidence="2">The sequence shown here is derived from an EMBL/GenBank/DDBJ whole genome shotgun (WGS) entry which is preliminary data.</text>
</comment>
<accession>A0ABT2IKX7</accession>
<proteinExistence type="predicted"/>
<keyword evidence="3" id="KW-1185">Reference proteome</keyword>
<evidence type="ECO:0000313" key="3">
    <source>
        <dbReference type="Proteomes" id="UP001142057"/>
    </source>
</evidence>
<keyword evidence="1" id="KW-0732">Signal</keyword>
<dbReference type="EMBL" id="JANZQH010000009">
    <property type="protein sequence ID" value="MCT2409305.1"/>
    <property type="molecule type" value="Genomic_DNA"/>
</dbReference>
<feature type="signal peptide" evidence="1">
    <location>
        <begin position="1"/>
        <end position="22"/>
    </location>
</feature>
<dbReference type="RefSeq" id="WP_259830785.1">
    <property type="nucleotide sequence ID" value="NZ_JANZQH010000009.1"/>
</dbReference>
<dbReference type="Proteomes" id="UP001142057">
    <property type="component" value="Unassembled WGS sequence"/>
</dbReference>
<gene>
    <name evidence="2" type="ORF">NZD88_17285</name>
</gene>
<evidence type="ECO:0000256" key="1">
    <source>
        <dbReference type="SAM" id="SignalP"/>
    </source>
</evidence>
<organism evidence="2 3">
    <name type="scientific">Chryseobacterium pyrolae</name>
    <dbReference type="NCBI Taxonomy" id="2987481"/>
    <lineage>
        <taxon>Bacteria</taxon>
        <taxon>Pseudomonadati</taxon>
        <taxon>Bacteroidota</taxon>
        <taxon>Flavobacteriia</taxon>
        <taxon>Flavobacteriales</taxon>
        <taxon>Weeksellaceae</taxon>
        <taxon>Chryseobacterium group</taxon>
        <taxon>Chryseobacterium</taxon>
    </lineage>
</organism>
<sequence>MKKSFLFIVTVGLSIFSIKTNAQVGLNTMAPETTLDITAKNARGTTINVEGLLIPRVDRQRPQSMTSVPTSFTMIYVNSVATGAQTGTAVNIDTPGYYYSTAWVNSAALLPTSCIIG</sequence>
<name>A0ABT2IKX7_9FLAO</name>
<evidence type="ECO:0000313" key="2">
    <source>
        <dbReference type="EMBL" id="MCT2409305.1"/>
    </source>
</evidence>
<protein>
    <submittedName>
        <fullName evidence="2">Uncharacterized protein</fullName>
    </submittedName>
</protein>
<feature type="chain" id="PRO_5046231877" evidence="1">
    <location>
        <begin position="23"/>
        <end position="117"/>
    </location>
</feature>